<keyword evidence="1" id="KW-0812">Transmembrane</keyword>
<reference evidence="3 4" key="1">
    <citation type="journal article" date="2023" name="Commun. Biol.">
        <title>Genome analysis of Parmales, the sister group of diatoms, reveals the evolutionary specialization of diatoms from phago-mixotrophs to photoautotrophs.</title>
        <authorList>
            <person name="Ban H."/>
            <person name="Sato S."/>
            <person name="Yoshikawa S."/>
            <person name="Yamada K."/>
            <person name="Nakamura Y."/>
            <person name="Ichinomiya M."/>
            <person name="Sato N."/>
            <person name="Blanc-Mathieu R."/>
            <person name="Endo H."/>
            <person name="Kuwata A."/>
            <person name="Ogata H."/>
        </authorList>
    </citation>
    <scope>NUCLEOTIDE SEQUENCE [LARGE SCALE GENOMIC DNA]</scope>
</reference>
<keyword evidence="1" id="KW-0472">Membrane</keyword>
<evidence type="ECO:0000313" key="4">
    <source>
        <dbReference type="Proteomes" id="UP001165060"/>
    </source>
</evidence>
<keyword evidence="4" id="KW-1185">Reference proteome</keyword>
<dbReference type="Proteomes" id="UP001165060">
    <property type="component" value="Unassembled WGS sequence"/>
</dbReference>
<sequence length="127" mass="14972">MAARKMLRVASMVAFFVFCEATKTNKVWLKFFFDLISVVVAELYLGDKSRKRELPVDVDQSKLALFAAAAGFLCMPWEKWSDDRVYVITMFFPPFNVLFHVYMRKMNSRMDVEVRKLQELKYKHKAV</sequence>
<comment type="caution">
    <text evidence="3">The sequence shown here is derived from an EMBL/GenBank/DDBJ whole genome shotgun (WGS) entry which is preliminary data.</text>
</comment>
<protein>
    <submittedName>
        <fullName evidence="3">Uncharacterized protein</fullName>
    </submittedName>
</protein>
<evidence type="ECO:0000256" key="2">
    <source>
        <dbReference type="SAM" id="SignalP"/>
    </source>
</evidence>
<feature type="chain" id="PRO_5046221303" evidence="2">
    <location>
        <begin position="22"/>
        <end position="127"/>
    </location>
</feature>
<dbReference type="EMBL" id="BRYB01003475">
    <property type="protein sequence ID" value="GMI37399.1"/>
    <property type="molecule type" value="Genomic_DNA"/>
</dbReference>
<name>A0ABQ6N1F7_9STRA</name>
<keyword evidence="2" id="KW-0732">Signal</keyword>
<keyword evidence="1" id="KW-1133">Transmembrane helix</keyword>
<feature type="signal peptide" evidence="2">
    <location>
        <begin position="1"/>
        <end position="21"/>
    </location>
</feature>
<gene>
    <name evidence="3" type="ORF">TeGR_g1475</name>
</gene>
<evidence type="ECO:0000313" key="3">
    <source>
        <dbReference type="EMBL" id="GMI37399.1"/>
    </source>
</evidence>
<proteinExistence type="predicted"/>
<organism evidence="3 4">
    <name type="scientific">Tetraparma gracilis</name>
    <dbReference type="NCBI Taxonomy" id="2962635"/>
    <lineage>
        <taxon>Eukaryota</taxon>
        <taxon>Sar</taxon>
        <taxon>Stramenopiles</taxon>
        <taxon>Ochrophyta</taxon>
        <taxon>Bolidophyceae</taxon>
        <taxon>Parmales</taxon>
        <taxon>Triparmaceae</taxon>
        <taxon>Tetraparma</taxon>
    </lineage>
</organism>
<evidence type="ECO:0000256" key="1">
    <source>
        <dbReference type="SAM" id="Phobius"/>
    </source>
</evidence>
<feature type="transmembrane region" description="Helical" evidence="1">
    <location>
        <begin position="85"/>
        <end position="103"/>
    </location>
</feature>
<feature type="transmembrane region" description="Helical" evidence="1">
    <location>
        <begin position="31"/>
        <end position="47"/>
    </location>
</feature>
<accession>A0ABQ6N1F7</accession>